<keyword evidence="3" id="KW-1185">Reference proteome</keyword>
<dbReference type="AlphaFoldDB" id="A0A642UTU8"/>
<accession>A0A642UTU8</accession>
<dbReference type="Gene3D" id="3.40.710.10">
    <property type="entry name" value="DD-peptidase/beta-lactamase superfamily"/>
    <property type="match status" value="1"/>
</dbReference>
<dbReference type="PANTHER" id="PTHR43283:SF3">
    <property type="entry name" value="BETA-LACTAMASE FAMILY PROTEIN (AFU_ORTHOLOGUE AFUA_5G07500)"/>
    <property type="match status" value="1"/>
</dbReference>
<dbReference type="VEuPathDB" id="FungiDB:DIURU_001605"/>
<dbReference type="Pfam" id="PF00144">
    <property type="entry name" value="Beta-lactamase"/>
    <property type="match status" value="1"/>
</dbReference>
<reference evidence="2 3" key="1">
    <citation type="submission" date="2019-07" db="EMBL/GenBank/DDBJ databases">
        <title>Genome assembly of two rare yeast pathogens: Diutina rugosa and Trichomonascus ciferrii.</title>
        <authorList>
            <person name="Mixao V."/>
            <person name="Saus E."/>
            <person name="Hansen A."/>
            <person name="Lass-Flor C."/>
            <person name="Gabaldon T."/>
        </authorList>
    </citation>
    <scope>NUCLEOTIDE SEQUENCE [LARGE SCALE GENOMIC DNA]</scope>
    <source>
        <strain evidence="2 3">CBS 613</strain>
    </source>
</reference>
<dbReference type="PANTHER" id="PTHR43283">
    <property type="entry name" value="BETA-LACTAMASE-RELATED"/>
    <property type="match status" value="1"/>
</dbReference>
<protein>
    <recommendedName>
        <fullName evidence="1">Beta-lactamase-related domain-containing protein</fullName>
    </recommendedName>
</protein>
<evidence type="ECO:0000259" key="1">
    <source>
        <dbReference type="Pfam" id="PF00144"/>
    </source>
</evidence>
<name>A0A642UTU8_DIURU</name>
<dbReference type="EMBL" id="SWFT01000050">
    <property type="protein sequence ID" value="KAA8905177.1"/>
    <property type="molecule type" value="Genomic_DNA"/>
</dbReference>
<comment type="caution">
    <text evidence="2">The sequence shown here is derived from an EMBL/GenBank/DDBJ whole genome shotgun (WGS) entry which is preliminary data.</text>
</comment>
<dbReference type="GeneID" id="54780258"/>
<dbReference type="InterPro" id="IPR001466">
    <property type="entry name" value="Beta-lactam-related"/>
</dbReference>
<dbReference type="Proteomes" id="UP000449547">
    <property type="component" value="Unassembled WGS sequence"/>
</dbReference>
<proteinExistence type="predicted"/>
<dbReference type="OrthoDB" id="428260at2759"/>
<organism evidence="2 3">
    <name type="scientific">Diutina rugosa</name>
    <name type="common">Yeast</name>
    <name type="synonym">Candida rugosa</name>
    <dbReference type="NCBI Taxonomy" id="5481"/>
    <lineage>
        <taxon>Eukaryota</taxon>
        <taxon>Fungi</taxon>
        <taxon>Dikarya</taxon>
        <taxon>Ascomycota</taxon>
        <taxon>Saccharomycotina</taxon>
        <taxon>Pichiomycetes</taxon>
        <taxon>Debaryomycetaceae</taxon>
        <taxon>Diutina</taxon>
    </lineage>
</organism>
<dbReference type="InterPro" id="IPR012338">
    <property type="entry name" value="Beta-lactam/transpept-like"/>
</dbReference>
<gene>
    <name evidence="2" type="ORF">DIURU_001605</name>
</gene>
<dbReference type="OMA" id="YLRFCRM"/>
<sequence length="407" mass="45436">MIVDKQGLVSELKTVLNEATSNPNTMPGVIAGVTDAKKTLFLEASGIKEVGHPEAKVGRDDRLYLFSCTKAMTVMGALILYDRKLLNFDIPASTYLPLIGDIGILDEESVDLETGEIKLPPKKPNNPVTIRHLITHTAGFSYSFLHPVYMALTKVRPEVNGLQATRAYFCQEKIPLTFEPGTEWAYGHNIDWLGVIIEEVSGMKLGQFLQKEIFAPAHMDHTTFYFTEPYTTLKLHMRGGNGDVKWLKKYPLKVPEQDMGGQGCWSTVGDYLKFMRIYLNDGQTAEGTRIIKKSTMRYAMQNHLPIGLGVSTMMNDAGWDLPADAPLDGFSLTGHGVNGVQLPSGRPQGAVYWSGIGNLYYWIDYKNGIAGFWGQQLLPYLDGPSLEYYRRFETTVYNHVSDTSTKL</sequence>
<dbReference type="RefSeq" id="XP_034013563.1">
    <property type="nucleotide sequence ID" value="XM_034154167.1"/>
</dbReference>
<evidence type="ECO:0000313" key="3">
    <source>
        <dbReference type="Proteomes" id="UP000449547"/>
    </source>
</evidence>
<evidence type="ECO:0000313" key="2">
    <source>
        <dbReference type="EMBL" id="KAA8905177.1"/>
    </source>
</evidence>
<feature type="domain" description="Beta-lactamase-related" evidence="1">
    <location>
        <begin position="25"/>
        <end position="370"/>
    </location>
</feature>
<dbReference type="SUPFAM" id="SSF56601">
    <property type="entry name" value="beta-lactamase/transpeptidase-like"/>
    <property type="match status" value="1"/>
</dbReference>
<dbReference type="InterPro" id="IPR050789">
    <property type="entry name" value="Diverse_Enzym_Activities"/>
</dbReference>